<proteinExistence type="predicted"/>
<keyword evidence="1" id="KW-0472">Membrane</keyword>
<feature type="transmembrane region" description="Helical" evidence="1">
    <location>
        <begin position="109"/>
        <end position="128"/>
    </location>
</feature>
<dbReference type="Proteomes" id="UP001054902">
    <property type="component" value="Unassembled WGS sequence"/>
</dbReference>
<evidence type="ECO:0000313" key="3">
    <source>
        <dbReference type="Proteomes" id="UP001054902"/>
    </source>
</evidence>
<comment type="caution">
    <text evidence="2">The sequence shown here is derived from an EMBL/GenBank/DDBJ whole genome shotgun (WGS) entry which is preliminary data.</text>
</comment>
<organism evidence="2 3">
    <name type="scientific">Chaetoceros tenuissimus</name>
    <dbReference type="NCBI Taxonomy" id="426638"/>
    <lineage>
        <taxon>Eukaryota</taxon>
        <taxon>Sar</taxon>
        <taxon>Stramenopiles</taxon>
        <taxon>Ochrophyta</taxon>
        <taxon>Bacillariophyta</taxon>
        <taxon>Coscinodiscophyceae</taxon>
        <taxon>Chaetocerotophycidae</taxon>
        <taxon>Chaetocerotales</taxon>
        <taxon>Chaetocerotaceae</taxon>
        <taxon>Chaetoceros</taxon>
    </lineage>
</organism>
<evidence type="ECO:0000313" key="2">
    <source>
        <dbReference type="EMBL" id="GFH44229.1"/>
    </source>
</evidence>
<feature type="transmembrane region" description="Helical" evidence="1">
    <location>
        <begin position="258"/>
        <end position="276"/>
    </location>
</feature>
<feature type="transmembrane region" description="Helical" evidence="1">
    <location>
        <begin position="134"/>
        <end position="151"/>
    </location>
</feature>
<name>A0AAD3CEM5_9STRA</name>
<evidence type="ECO:0000256" key="1">
    <source>
        <dbReference type="SAM" id="Phobius"/>
    </source>
</evidence>
<keyword evidence="3" id="KW-1185">Reference proteome</keyword>
<reference evidence="2 3" key="1">
    <citation type="journal article" date="2021" name="Sci. Rep.">
        <title>The genome of the diatom Chaetoceros tenuissimus carries an ancient integrated fragment of an extant virus.</title>
        <authorList>
            <person name="Hongo Y."/>
            <person name="Kimura K."/>
            <person name="Takaki Y."/>
            <person name="Yoshida Y."/>
            <person name="Baba S."/>
            <person name="Kobayashi G."/>
            <person name="Nagasaki K."/>
            <person name="Hano T."/>
            <person name="Tomaru Y."/>
        </authorList>
    </citation>
    <scope>NUCLEOTIDE SEQUENCE [LARGE SCALE GENOMIC DNA]</scope>
    <source>
        <strain evidence="2 3">NIES-3715</strain>
    </source>
</reference>
<keyword evidence="1" id="KW-0812">Transmembrane</keyword>
<dbReference type="AlphaFoldDB" id="A0AAD3CEM5"/>
<protein>
    <submittedName>
        <fullName evidence="2">Uncharacterized protein</fullName>
    </submittedName>
</protein>
<sequence length="306" mass="33849">MSTSTSRILAEKIQDAPRIQHVRIQKSHNFKMSQSSSDISNENTGKKLSLSYKLASMAYFTQILMAFRQKSGLNLLSTNSMGGPLLASFLTYTLSKNESIVDQDGTSKFMNGVLMIYTFVCLSVTGFLPKFQDIYTNLFIGTAIITLLPSIKGYSRTWPSSGIEGILNETKRIMPRIHKANFYTIPKTPSTISYMVCMVAVIVLKMEQILSIAMNPSFSSQSPMWMALKINRLAELSVLGGSLVTLRDASNEDILGQSRFRILNILACYVFGSYAVATSNALMLGLLVSSVISCLGNVIFAHRHME</sequence>
<feature type="transmembrane region" description="Helical" evidence="1">
    <location>
        <begin position="282"/>
        <end position="301"/>
    </location>
</feature>
<dbReference type="EMBL" id="BLLK01000019">
    <property type="protein sequence ID" value="GFH44229.1"/>
    <property type="molecule type" value="Genomic_DNA"/>
</dbReference>
<keyword evidence="1" id="KW-1133">Transmembrane helix</keyword>
<feature type="transmembrane region" description="Helical" evidence="1">
    <location>
        <begin position="180"/>
        <end position="204"/>
    </location>
</feature>
<accession>A0AAD3CEM5</accession>
<gene>
    <name evidence="2" type="ORF">CTEN210_00703</name>
</gene>